<dbReference type="RefSeq" id="WP_220508905.1">
    <property type="nucleotide sequence ID" value="NZ_BAAALP010000013.1"/>
</dbReference>
<evidence type="ECO:0000313" key="2">
    <source>
        <dbReference type="EMBL" id="MBA8949580.1"/>
    </source>
</evidence>
<evidence type="ECO:0000256" key="1">
    <source>
        <dbReference type="SAM" id="MobiDB-lite"/>
    </source>
</evidence>
<keyword evidence="3" id="KW-1185">Reference proteome</keyword>
<proteinExistence type="predicted"/>
<sequence>MPEAVTPGAPGVSRRAVLGTGAFALPLLSGCEPPGAVRRTAHADVPALVAAITDEQDLIAFYEAARSAHAGLARRLDAALAHHREHLAVLRRHLVPGSGPRRDEGGAVPAPRVPQVPRGTAQTLAALREAEARAAAARLAAVAKAAPGLAQLMASIGACEAGHAVALGGRP</sequence>
<dbReference type="SUPFAM" id="SSF47240">
    <property type="entry name" value="Ferritin-like"/>
    <property type="match status" value="1"/>
</dbReference>
<protein>
    <recommendedName>
        <fullName evidence="4">Ferritin-like domain-containing protein</fullName>
    </recommendedName>
</protein>
<dbReference type="InterPro" id="IPR009078">
    <property type="entry name" value="Ferritin-like_SF"/>
</dbReference>
<dbReference type="EMBL" id="JACJIA010000001">
    <property type="protein sequence ID" value="MBA8949580.1"/>
    <property type="molecule type" value="Genomic_DNA"/>
</dbReference>
<organism evidence="2 3">
    <name type="scientific">Actinomadura namibiensis</name>
    <dbReference type="NCBI Taxonomy" id="182080"/>
    <lineage>
        <taxon>Bacteria</taxon>
        <taxon>Bacillati</taxon>
        <taxon>Actinomycetota</taxon>
        <taxon>Actinomycetes</taxon>
        <taxon>Streptosporangiales</taxon>
        <taxon>Thermomonosporaceae</taxon>
        <taxon>Actinomadura</taxon>
    </lineage>
</organism>
<name>A0A7W3LK22_ACTNM</name>
<feature type="compositionally biased region" description="Low complexity" evidence="1">
    <location>
        <begin position="106"/>
        <end position="115"/>
    </location>
</feature>
<dbReference type="Proteomes" id="UP000572680">
    <property type="component" value="Unassembled WGS sequence"/>
</dbReference>
<comment type="caution">
    <text evidence="2">The sequence shown here is derived from an EMBL/GenBank/DDBJ whole genome shotgun (WGS) entry which is preliminary data.</text>
</comment>
<feature type="region of interest" description="Disordered" evidence="1">
    <location>
        <begin position="95"/>
        <end position="115"/>
    </location>
</feature>
<evidence type="ECO:0000313" key="3">
    <source>
        <dbReference type="Proteomes" id="UP000572680"/>
    </source>
</evidence>
<accession>A0A7W3LK22</accession>
<evidence type="ECO:0008006" key="4">
    <source>
        <dbReference type="Google" id="ProtNLM"/>
    </source>
</evidence>
<gene>
    <name evidence="2" type="ORF">HNR61_001178</name>
</gene>
<dbReference type="AlphaFoldDB" id="A0A7W3LK22"/>
<reference evidence="2 3" key="1">
    <citation type="submission" date="2020-08" db="EMBL/GenBank/DDBJ databases">
        <title>Genomic Encyclopedia of Type Strains, Phase IV (KMG-IV): sequencing the most valuable type-strain genomes for metagenomic binning, comparative biology and taxonomic classification.</title>
        <authorList>
            <person name="Goeker M."/>
        </authorList>
    </citation>
    <scope>NUCLEOTIDE SEQUENCE [LARGE SCALE GENOMIC DNA]</scope>
    <source>
        <strain evidence="2 3">DSM 44197</strain>
    </source>
</reference>